<proteinExistence type="predicted"/>
<protein>
    <submittedName>
        <fullName evidence="1">Malate dehydrogenase</fullName>
    </submittedName>
</protein>
<gene>
    <name evidence="1" type="ORF">ElyMa_000111700</name>
</gene>
<dbReference type="Gene3D" id="3.40.50.720">
    <property type="entry name" value="NAD(P)-binding Rossmann-like Domain"/>
    <property type="match status" value="1"/>
</dbReference>
<name>A0AAV4EKZ0_9GAST</name>
<dbReference type="AlphaFoldDB" id="A0AAV4EKZ0"/>
<evidence type="ECO:0000313" key="1">
    <source>
        <dbReference type="EMBL" id="GFR61762.1"/>
    </source>
</evidence>
<dbReference type="Proteomes" id="UP000762676">
    <property type="component" value="Unassembled WGS sequence"/>
</dbReference>
<keyword evidence="2" id="KW-1185">Reference proteome</keyword>
<evidence type="ECO:0000313" key="2">
    <source>
        <dbReference type="Proteomes" id="UP000762676"/>
    </source>
</evidence>
<comment type="caution">
    <text evidence="1">The sequence shown here is derived from an EMBL/GenBank/DDBJ whole genome shotgun (WGS) entry which is preliminary data.</text>
</comment>
<reference evidence="1 2" key="1">
    <citation type="journal article" date="2021" name="Elife">
        <title>Chloroplast acquisition without the gene transfer in kleptoplastic sea slugs, Plakobranchus ocellatus.</title>
        <authorList>
            <person name="Maeda T."/>
            <person name="Takahashi S."/>
            <person name="Yoshida T."/>
            <person name="Shimamura S."/>
            <person name="Takaki Y."/>
            <person name="Nagai Y."/>
            <person name="Toyoda A."/>
            <person name="Suzuki Y."/>
            <person name="Arimoto A."/>
            <person name="Ishii H."/>
            <person name="Satoh N."/>
            <person name="Nishiyama T."/>
            <person name="Hasebe M."/>
            <person name="Maruyama T."/>
            <person name="Minagawa J."/>
            <person name="Obokata J."/>
            <person name="Shigenobu S."/>
        </authorList>
    </citation>
    <scope>NUCLEOTIDE SEQUENCE [LARGE SCALE GENOMIC DNA]</scope>
</reference>
<sequence>MWSNKDLTVLLCVENVDDWDILLNQLGSGEVFGPNQRLSLILQGCDQSQLEALSWDLQDCAFPLISGVSTCTVFANAGLQPDAVMVLLTNRLSNKTEKQTGHVRSCLNNLNLERDYDLLGLVNYTKSIAEKLADCNLNNARIVMLGDIAHVAASLFSSYLPTPLGAVHIIALDGMEGILPRQLAHNRGQMSKVTRFCHALRQLWSGQQVHQDKRVELGTKFVDTKQNNVNRKPTGYFFSGSVNLTGPATFSTRLAFDSNLNHMAKVKAETDAAIALAATVDGVKNDQDFLSYQVAHL</sequence>
<organism evidence="1 2">
    <name type="scientific">Elysia marginata</name>
    <dbReference type="NCBI Taxonomy" id="1093978"/>
    <lineage>
        <taxon>Eukaryota</taxon>
        <taxon>Metazoa</taxon>
        <taxon>Spiralia</taxon>
        <taxon>Lophotrochozoa</taxon>
        <taxon>Mollusca</taxon>
        <taxon>Gastropoda</taxon>
        <taxon>Heterobranchia</taxon>
        <taxon>Euthyneura</taxon>
        <taxon>Panpulmonata</taxon>
        <taxon>Sacoglossa</taxon>
        <taxon>Placobranchoidea</taxon>
        <taxon>Plakobranchidae</taxon>
        <taxon>Elysia</taxon>
    </lineage>
</organism>
<accession>A0AAV4EKZ0</accession>
<dbReference type="EMBL" id="BMAT01000211">
    <property type="protein sequence ID" value="GFR61762.1"/>
    <property type="molecule type" value="Genomic_DNA"/>
</dbReference>